<organism evidence="2 3">
    <name type="scientific">Candidatus Uhrbacteria bacterium RIFCSPHIGHO2_12_FULL_60_25</name>
    <dbReference type="NCBI Taxonomy" id="1802399"/>
    <lineage>
        <taxon>Bacteria</taxon>
        <taxon>Candidatus Uhriibacteriota</taxon>
    </lineage>
</organism>
<sequence>MSESFGESMPSGEHSPEARAESSQEQPSEQAEMSAAMDRTTRTADTARSAFDQAGQFAESEGDALDPETRSELDGLRAETDQAFSELGELSGEADAAKGGSPESQPNEGTERKEGGVFDRWGFPSMFGGKEPTPGTPEWAEWLVRTGRGIKIKNEKMSGESAESVTARAMAEADAQEREGQILREEAMTRLKDLEQSVEVFRRAKESTSDPETIRERAIQLSELFHREFADVLKKSNEYISKVDITSDLQVHEGMKYLLTMDEPLEGMHRVQDTIHRILVEHHGTDLVQPGSVEQNEETEYLRHKMAIQSASEDKTKIPLSSISGP</sequence>
<feature type="compositionally biased region" description="Low complexity" evidence="1">
    <location>
        <begin position="23"/>
        <end position="50"/>
    </location>
</feature>
<accession>A0A1F7UKX5</accession>
<name>A0A1F7UKX5_9BACT</name>
<proteinExistence type="predicted"/>
<evidence type="ECO:0000256" key="1">
    <source>
        <dbReference type="SAM" id="MobiDB-lite"/>
    </source>
</evidence>
<comment type="caution">
    <text evidence="2">The sequence shown here is derived from an EMBL/GenBank/DDBJ whole genome shotgun (WGS) entry which is preliminary data.</text>
</comment>
<dbReference type="Proteomes" id="UP000176603">
    <property type="component" value="Unassembled WGS sequence"/>
</dbReference>
<protein>
    <submittedName>
        <fullName evidence="2">Uncharacterized protein</fullName>
    </submittedName>
</protein>
<evidence type="ECO:0000313" key="3">
    <source>
        <dbReference type="Proteomes" id="UP000176603"/>
    </source>
</evidence>
<feature type="region of interest" description="Disordered" evidence="1">
    <location>
        <begin position="1"/>
        <end position="138"/>
    </location>
</feature>
<dbReference type="AlphaFoldDB" id="A0A1F7UKX5"/>
<gene>
    <name evidence="2" type="ORF">A3E39_01955</name>
</gene>
<dbReference type="EMBL" id="MGEH01000020">
    <property type="protein sequence ID" value="OGL78931.1"/>
    <property type="molecule type" value="Genomic_DNA"/>
</dbReference>
<reference evidence="2 3" key="1">
    <citation type="journal article" date="2016" name="Nat. Commun.">
        <title>Thousands of microbial genomes shed light on interconnected biogeochemical processes in an aquifer system.</title>
        <authorList>
            <person name="Anantharaman K."/>
            <person name="Brown C.T."/>
            <person name="Hug L.A."/>
            <person name="Sharon I."/>
            <person name="Castelle C.J."/>
            <person name="Probst A.J."/>
            <person name="Thomas B.C."/>
            <person name="Singh A."/>
            <person name="Wilkins M.J."/>
            <person name="Karaoz U."/>
            <person name="Brodie E.L."/>
            <person name="Williams K.H."/>
            <person name="Hubbard S.S."/>
            <person name="Banfield J.F."/>
        </authorList>
    </citation>
    <scope>NUCLEOTIDE SEQUENCE [LARGE SCALE GENOMIC DNA]</scope>
</reference>
<feature type="compositionally biased region" description="Basic and acidic residues" evidence="1">
    <location>
        <begin position="67"/>
        <end position="80"/>
    </location>
</feature>
<evidence type="ECO:0000313" key="2">
    <source>
        <dbReference type="EMBL" id="OGL78931.1"/>
    </source>
</evidence>